<reference evidence="17" key="1">
    <citation type="submission" date="2021-01" db="EMBL/GenBank/DDBJ databases">
        <authorList>
            <person name="Corre E."/>
            <person name="Pelletier E."/>
            <person name="Niang G."/>
            <person name="Scheremetjew M."/>
            <person name="Finn R."/>
            <person name="Kale V."/>
            <person name="Holt S."/>
            <person name="Cochrane G."/>
            <person name="Meng A."/>
            <person name="Brown T."/>
            <person name="Cohen L."/>
        </authorList>
    </citation>
    <scope>NUCLEOTIDE SEQUENCE</scope>
    <source>
        <strain evidence="17">CCMP3105</strain>
    </source>
</reference>
<evidence type="ECO:0000259" key="14">
    <source>
        <dbReference type="PROSITE" id="PS50011"/>
    </source>
</evidence>
<dbReference type="InterPro" id="IPR000719">
    <property type="entry name" value="Prot_kinase_dom"/>
</dbReference>
<keyword evidence="9 13" id="KW-0067">ATP-binding</keyword>
<comment type="similarity">
    <text evidence="1">Belongs to the protein kinase superfamily. AGC Ser/Thr protein kinase family. cGMP subfamily.</text>
</comment>
<keyword evidence="5" id="KW-0597">Phosphoprotein</keyword>
<accession>A0A7S4QWI1</accession>
<dbReference type="GO" id="GO:0004691">
    <property type="term" value="F:cAMP-dependent protein kinase activity"/>
    <property type="evidence" value="ECO:0007669"/>
    <property type="project" value="TreeGrafter"/>
</dbReference>
<dbReference type="InterPro" id="IPR018490">
    <property type="entry name" value="cNMP-bd_dom_sf"/>
</dbReference>
<keyword evidence="6" id="KW-0808">Transferase</keyword>
<feature type="domain" description="Cyclic nucleotide-binding" evidence="15">
    <location>
        <begin position="334"/>
        <end position="448"/>
    </location>
</feature>
<feature type="domain" description="Protein kinase" evidence="14">
    <location>
        <begin position="502"/>
        <end position="759"/>
    </location>
</feature>
<dbReference type="PANTHER" id="PTHR24353">
    <property type="entry name" value="CYCLIC NUCLEOTIDE-DEPENDENT PROTEIN KINASE"/>
    <property type="match status" value="1"/>
</dbReference>
<dbReference type="GO" id="GO:0004692">
    <property type="term" value="F:cGMP-dependent protein kinase activity"/>
    <property type="evidence" value="ECO:0007669"/>
    <property type="project" value="UniProtKB-EC"/>
</dbReference>
<dbReference type="InterPro" id="IPR017441">
    <property type="entry name" value="Protein_kinase_ATP_BS"/>
</dbReference>
<dbReference type="PROSITE" id="PS51285">
    <property type="entry name" value="AGC_KINASE_CTER"/>
    <property type="match status" value="1"/>
</dbReference>
<evidence type="ECO:0000256" key="5">
    <source>
        <dbReference type="ARBA" id="ARBA00022553"/>
    </source>
</evidence>
<dbReference type="SMART" id="SM00100">
    <property type="entry name" value="cNMP"/>
    <property type="match status" value="3"/>
</dbReference>
<dbReference type="PROSITE" id="PS50042">
    <property type="entry name" value="CNMP_BINDING_3"/>
    <property type="match status" value="3"/>
</dbReference>
<organism evidence="17">
    <name type="scientific">Alexandrium monilatum</name>
    <dbReference type="NCBI Taxonomy" id="311494"/>
    <lineage>
        <taxon>Eukaryota</taxon>
        <taxon>Sar</taxon>
        <taxon>Alveolata</taxon>
        <taxon>Dinophyceae</taxon>
        <taxon>Gonyaulacales</taxon>
        <taxon>Pyrocystaceae</taxon>
        <taxon>Alexandrium</taxon>
    </lineage>
</organism>
<dbReference type="GO" id="GO:0005524">
    <property type="term" value="F:ATP binding"/>
    <property type="evidence" value="ECO:0007669"/>
    <property type="project" value="UniProtKB-UniRule"/>
</dbReference>
<evidence type="ECO:0000256" key="11">
    <source>
        <dbReference type="ARBA" id="ARBA00047298"/>
    </source>
</evidence>
<dbReference type="InterPro" id="IPR000961">
    <property type="entry name" value="AGC-kinase_C"/>
</dbReference>
<feature type="domain" description="Cyclic nucleotide-binding" evidence="15">
    <location>
        <begin position="195"/>
        <end position="331"/>
    </location>
</feature>
<dbReference type="PROSITE" id="PS50011">
    <property type="entry name" value="PROTEIN_KINASE_DOM"/>
    <property type="match status" value="1"/>
</dbReference>
<evidence type="ECO:0000256" key="2">
    <source>
        <dbReference type="ARBA" id="ARBA00012428"/>
    </source>
</evidence>
<dbReference type="PROSITE" id="PS00107">
    <property type="entry name" value="PROTEIN_KINASE_ATP"/>
    <property type="match status" value="1"/>
</dbReference>
<evidence type="ECO:0000256" key="12">
    <source>
        <dbReference type="ARBA" id="ARBA00047462"/>
    </source>
</evidence>
<dbReference type="EMBL" id="HBNR01037193">
    <property type="protein sequence ID" value="CAE4593897.1"/>
    <property type="molecule type" value="Transcribed_RNA"/>
</dbReference>
<evidence type="ECO:0000256" key="3">
    <source>
        <dbReference type="ARBA" id="ARBA00022527"/>
    </source>
</evidence>
<dbReference type="InterPro" id="IPR000595">
    <property type="entry name" value="cNMP-bd_dom"/>
</dbReference>
<dbReference type="InterPro" id="IPR018488">
    <property type="entry name" value="cNMP-bd_CS"/>
</dbReference>
<dbReference type="FunFam" id="1.10.510.10:FF:000048">
    <property type="entry name" value="Protein kinase C"/>
    <property type="match status" value="1"/>
</dbReference>
<evidence type="ECO:0000259" key="16">
    <source>
        <dbReference type="PROSITE" id="PS51285"/>
    </source>
</evidence>
<protein>
    <recommendedName>
        <fullName evidence="2">cGMP-dependent protein kinase</fullName>
        <ecNumber evidence="2">2.7.11.12</ecNumber>
    </recommendedName>
</protein>
<dbReference type="PROSITE" id="PS00888">
    <property type="entry name" value="CNMP_BINDING_1"/>
    <property type="match status" value="1"/>
</dbReference>
<dbReference type="GO" id="GO:0005952">
    <property type="term" value="C:cAMP-dependent protein kinase complex"/>
    <property type="evidence" value="ECO:0007669"/>
    <property type="project" value="TreeGrafter"/>
</dbReference>
<keyword evidence="4" id="KW-0140">cGMP</keyword>
<evidence type="ECO:0000256" key="10">
    <source>
        <dbReference type="ARBA" id="ARBA00022992"/>
    </source>
</evidence>
<feature type="binding site" evidence="13">
    <location>
        <position position="540"/>
    </location>
    <ligand>
        <name>ATP</name>
        <dbReference type="ChEBI" id="CHEBI:30616"/>
    </ligand>
</feature>
<dbReference type="PROSITE" id="PS00108">
    <property type="entry name" value="PROTEIN_KINASE_ST"/>
    <property type="match status" value="1"/>
</dbReference>
<comment type="catalytic activity">
    <reaction evidence="12">
        <text>L-seryl-[protein] + ATP = O-phospho-L-seryl-[protein] + ADP + H(+)</text>
        <dbReference type="Rhea" id="RHEA:17989"/>
        <dbReference type="Rhea" id="RHEA-COMP:9863"/>
        <dbReference type="Rhea" id="RHEA-COMP:11604"/>
        <dbReference type="ChEBI" id="CHEBI:15378"/>
        <dbReference type="ChEBI" id="CHEBI:29999"/>
        <dbReference type="ChEBI" id="CHEBI:30616"/>
        <dbReference type="ChEBI" id="CHEBI:83421"/>
        <dbReference type="ChEBI" id="CHEBI:456216"/>
        <dbReference type="EC" id="2.7.11.12"/>
    </reaction>
</comment>
<dbReference type="Gene3D" id="2.60.120.10">
    <property type="entry name" value="Jelly Rolls"/>
    <property type="match status" value="3"/>
</dbReference>
<evidence type="ECO:0000256" key="8">
    <source>
        <dbReference type="ARBA" id="ARBA00022777"/>
    </source>
</evidence>
<proteinExistence type="inferred from homology"/>
<dbReference type="InterPro" id="IPR011009">
    <property type="entry name" value="Kinase-like_dom_sf"/>
</dbReference>
<comment type="catalytic activity">
    <reaction evidence="11">
        <text>L-threonyl-[protein] + ATP = O-phospho-L-threonyl-[protein] + ADP + H(+)</text>
        <dbReference type="Rhea" id="RHEA:46608"/>
        <dbReference type="Rhea" id="RHEA-COMP:11060"/>
        <dbReference type="Rhea" id="RHEA-COMP:11605"/>
        <dbReference type="ChEBI" id="CHEBI:15378"/>
        <dbReference type="ChEBI" id="CHEBI:30013"/>
        <dbReference type="ChEBI" id="CHEBI:30616"/>
        <dbReference type="ChEBI" id="CHEBI:61977"/>
        <dbReference type="ChEBI" id="CHEBI:456216"/>
        <dbReference type="EC" id="2.7.11.12"/>
    </reaction>
</comment>
<dbReference type="Gene3D" id="3.30.200.20">
    <property type="entry name" value="Phosphorylase Kinase, domain 1"/>
    <property type="match status" value="1"/>
</dbReference>
<dbReference type="GO" id="GO:0030553">
    <property type="term" value="F:cGMP binding"/>
    <property type="evidence" value="ECO:0007669"/>
    <property type="project" value="UniProtKB-KW"/>
</dbReference>
<dbReference type="GO" id="GO:0046872">
    <property type="term" value="F:metal ion binding"/>
    <property type="evidence" value="ECO:0007669"/>
    <property type="project" value="UniProtKB-KW"/>
</dbReference>
<dbReference type="Pfam" id="PF00027">
    <property type="entry name" value="cNMP_binding"/>
    <property type="match status" value="3"/>
</dbReference>
<dbReference type="PRINTS" id="PR00103">
    <property type="entry name" value="CAMPKINASE"/>
</dbReference>
<dbReference type="SUPFAM" id="SSF51206">
    <property type="entry name" value="cAMP-binding domain-like"/>
    <property type="match status" value="3"/>
</dbReference>
<feature type="domain" description="AGC-kinase C-terminal" evidence="16">
    <location>
        <begin position="760"/>
        <end position="817"/>
    </location>
</feature>
<evidence type="ECO:0000256" key="4">
    <source>
        <dbReference type="ARBA" id="ARBA00022535"/>
    </source>
</evidence>
<dbReference type="Gene3D" id="1.10.510.10">
    <property type="entry name" value="Transferase(Phosphotransferase) domain 1"/>
    <property type="match status" value="1"/>
</dbReference>
<keyword evidence="10" id="KW-0142">cGMP-binding</keyword>
<name>A0A7S4QWI1_9DINO</name>
<dbReference type="InterPro" id="IPR014710">
    <property type="entry name" value="RmlC-like_jellyroll"/>
</dbReference>
<evidence type="ECO:0000259" key="15">
    <source>
        <dbReference type="PROSITE" id="PS50042"/>
    </source>
</evidence>
<dbReference type="SUPFAM" id="SSF56112">
    <property type="entry name" value="Protein kinase-like (PK-like)"/>
    <property type="match status" value="1"/>
</dbReference>
<keyword evidence="8" id="KW-0418">Kinase</keyword>
<dbReference type="AlphaFoldDB" id="A0A7S4QWI1"/>
<keyword evidence="3" id="KW-0723">Serine/threonine-protein kinase</keyword>
<gene>
    <name evidence="17" type="ORF">AMON00008_LOCUS25643</name>
</gene>
<evidence type="ECO:0000256" key="6">
    <source>
        <dbReference type="ARBA" id="ARBA00022679"/>
    </source>
</evidence>
<dbReference type="Pfam" id="PF00069">
    <property type="entry name" value="Pkinase"/>
    <property type="match status" value="1"/>
</dbReference>
<evidence type="ECO:0000256" key="1">
    <source>
        <dbReference type="ARBA" id="ARBA00006352"/>
    </source>
</evidence>
<evidence type="ECO:0000256" key="13">
    <source>
        <dbReference type="PROSITE-ProRule" id="PRU10141"/>
    </source>
</evidence>
<dbReference type="SMART" id="SM00220">
    <property type="entry name" value="S_TKc"/>
    <property type="match status" value="1"/>
</dbReference>
<dbReference type="CDD" id="cd00038">
    <property type="entry name" value="CAP_ED"/>
    <property type="match status" value="3"/>
</dbReference>
<keyword evidence="7 13" id="KW-0547">Nucleotide-binding</keyword>
<feature type="domain" description="Cyclic nucleotide-binding" evidence="15">
    <location>
        <begin position="41"/>
        <end position="144"/>
    </location>
</feature>
<dbReference type="InterPro" id="IPR008271">
    <property type="entry name" value="Ser/Thr_kinase_AS"/>
</dbReference>
<dbReference type="EC" id="2.7.11.12" evidence="2"/>
<dbReference type="PROSITE" id="PS00889">
    <property type="entry name" value="CNMP_BINDING_2"/>
    <property type="match status" value="2"/>
</dbReference>
<evidence type="ECO:0000256" key="7">
    <source>
        <dbReference type="ARBA" id="ARBA00022741"/>
    </source>
</evidence>
<evidence type="ECO:0000256" key="9">
    <source>
        <dbReference type="ARBA" id="ARBA00022840"/>
    </source>
</evidence>
<sequence>MGCSLGSVAKTSERPLGSRKLDEEVNEEYKAIMHFLSNVPLFTRLPPDQHPILASACASRSFEAGRVIIRQGDDGHEFFVIRSGEAEVLVSDPGGRSPEQVATLKACDFFGEQALLRNQPRTATVRAKTAISTLRITREKFQELRLHDRLQFHGRKAVAAGTGKHNTKIRPSPAKSRKAKQFIGEALQANNNLQAIVQLTEPGIQELADAAWMEFVPEGREVIMEGDQEAEYFYIVQQGTFKVLQEAAPGQSAEMAVSRSKSSGSNSRQVATIGVGGSFGELALLYAAPRSATVQAAEDSQVWVIDRNDFKCAISKGADRKIEEYVRYLHRCSLLGPLSQSAMIAVAKAMVEVRFQKDEVIMTQGDPGDTFYVMYEGEVAVIVNGEEQARLLASPSQKTSQPFGERALLKNEPRGATIRVVSGTAMALALDRESFNLLLGPLEDIFERKSRSSCCCLPPWSRPRCCRSGRDVPVASRDSIAKRLGVASPRTHGKRGVRRKDLRRVGLLGCGGFGTVELYEHRDTGASYAMKSLSKGYIVKQGMQESVLTEKFILQMTNSSFLIALHETYNSDQHLCFLLEPALGGELHATYNRRALHGSEKHAKYYIAGVVLAFEHLHERRIIYRDLKPENLMLNDKGHLKVTDMGLSKFVIGKTYTTCGTPDYFAPEMIASTGHTVAVDWWTLGILLFELMTGHPPFEADTHMQVFAKVMKGINKVRFPRDVQGPLQELVKGVLQQEPSMRLPMQKGGVDNLKAHLWFNGFDWKALESMTMQPPYLPVVKSRTDLANFHVSRDALPPQVQYKDDGSGWDKGFASSA</sequence>
<evidence type="ECO:0000313" key="17">
    <source>
        <dbReference type="EMBL" id="CAE4593897.1"/>
    </source>
</evidence>